<protein>
    <submittedName>
        <fullName evidence="2">Amidase signature enzyme</fullName>
    </submittedName>
</protein>
<sequence>MPPPSSEDAAFNIVEASVSEHRKALSSGQVTSVELVIAYLIRIATYDIRGGMKQEHGEVIQPLNAFTVFNPNIFEEAAASDARRASAQPVGYLEGIPYTLKDSYGYEGLTVTNGSPALDGLMSREDSAIASKLRAAGAVLIGKTNMPPMAAGGMQRGLYGRAESPYNSKYLTAAFSSGSSNGAATSTASSMAVFGMASETVSSGRSAASNNALVCYTPSRGIVSCRGLWPLYVTCDTPVPYTRSMEDMLDIISIIAEPDLETKGDFWREQTHIKLPKPPKVNYQALARPNSLRGIRIGVPKLYIGQQDSNPHAKPTVVSQDVVDLWDRASAVLEAQGAEIVYTDFPLVTNYEDDSLSNEANNVVGAPSDWNFVERSSLIAKAWDTFLVELGDPKLSKLSDVNANLLFPKPANYIPDTFLEERNWIDYPGLPDLAAKLKDMPLLKHPGLSQALKSLEAQRKRDLEDCMDALKLDCIAFPANGDVGFADLEFNLESARHSLQNGVKYSNGNRAIRHLGVPTVSVPMGVMSTRKMPVNLMFAGKAYEDEKLLRFAYAYERASRRRASPPLTPSLGSDFIRCTFNPVKTATDRTLDFTASMVAQPKGEIVTINLTVLFSKQEPWAERDVEVWMDGSRVCKAQTKGSPLLNMTHKHAYSEIVCLGWDLRPLPKKPVMVLVVARADFAPTSAKVLWA</sequence>
<proteinExistence type="predicted"/>
<organism evidence="2 3">
    <name type="scientific">Lentithecium fluviatile CBS 122367</name>
    <dbReference type="NCBI Taxonomy" id="1168545"/>
    <lineage>
        <taxon>Eukaryota</taxon>
        <taxon>Fungi</taxon>
        <taxon>Dikarya</taxon>
        <taxon>Ascomycota</taxon>
        <taxon>Pezizomycotina</taxon>
        <taxon>Dothideomycetes</taxon>
        <taxon>Pleosporomycetidae</taxon>
        <taxon>Pleosporales</taxon>
        <taxon>Massarineae</taxon>
        <taxon>Lentitheciaceae</taxon>
        <taxon>Lentithecium</taxon>
    </lineage>
</organism>
<dbReference type="InterPro" id="IPR023631">
    <property type="entry name" value="Amidase_dom"/>
</dbReference>
<gene>
    <name evidence="2" type="ORF">K458DRAFT_362453</name>
</gene>
<dbReference type="NCBIfam" id="NF005127">
    <property type="entry name" value="PRK06565.1"/>
    <property type="match status" value="1"/>
</dbReference>
<dbReference type="Gene3D" id="3.90.1300.10">
    <property type="entry name" value="Amidase signature (AS) domain"/>
    <property type="match status" value="1"/>
</dbReference>
<feature type="domain" description="Amidase" evidence="1">
    <location>
        <begin position="58"/>
        <end position="549"/>
    </location>
</feature>
<dbReference type="PANTHER" id="PTHR42678">
    <property type="entry name" value="AMIDASE"/>
    <property type="match status" value="1"/>
</dbReference>
<dbReference type="EMBL" id="MU005575">
    <property type="protein sequence ID" value="KAF2687587.1"/>
    <property type="molecule type" value="Genomic_DNA"/>
</dbReference>
<accession>A0A6G1JAK1</accession>
<evidence type="ECO:0000313" key="3">
    <source>
        <dbReference type="Proteomes" id="UP000799291"/>
    </source>
</evidence>
<dbReference type="SUPFAM" id="SSF75304">
    <property type="entry name" value="Amidase signature (AS) enzymes"/>
    <property type="match status" value="1"/>
</dbReference>
<evidence type="ECO:0000313" key="2">
    <source>
        <dbReference type="EMBL" id="KAF2687587.1"/>
    </source>
</evidence>
<name>A0A6G1JAK1_9PLEO</name>
<evidence type="ECO:0000259" key="1">
    <source>
        <dbReference type="Pfam" id="PF01425"/>
    </source>
</evidence>
<dbReference type="Proteomes" id="UP000799291">
    <property type="component" value="Unassembled WGS sequence"/>
</dbReference>
<keyword evidence="3" id="KW-1185">Reference proteome</keyword>
<dbReference type="OrthoDB" id="566138at2759"/>
<reference evidence="2" key="1">
    <citation type="journal article" date="2020" name="Stud. Mycol.">
        <title>101 Dothideomycetes genomes: a test case for predicting lifestyles and emergence of pathogens.</title>
        <authorList>
            <person name="Haridas S."/>
            <person name="Albert R."/>
            <person name="Binder M."/>
            <person name="Bloem J."/>
            <person name="Labutti K."/>
            <person name="Salamov A."/>
            <person name="Andreopoulos B."/>
            <person name="Baker S."/>
            <person name="Barry K."/>
            <person name="Bills G."/>
            <person name="Bluhm B."/>
            <person name="Cannon C."/>
            <person name="Castanera R."/>
            <person name="Culley D."/>
            <person name="Daum C."/>
            <person name="Ezra D."/>
            <person name="Gonzalez J."/>
            <person name="Henrissat B."/>
            <person name="Kuo A."/>
            <person name="Liang C."/>
            <person name="Lipzen A."/>
            <person name="Lutzoni F."/>
            <person name="Magnuson J."/>
            <person name="Mondo S."/>
            <person name="Nolan M."/>
            <person name="Ohm R."/>
            <person name="Pangilinan J."/>
            <person name="Park H.-J."/>
            <person name="Ramirez L."/>
            <person name="Alfaro M."/>
            <person name="Sun H."/>
            <person name="Tritt A."/>
            <person name="Yoshinaga Y."/>
            <person name="Zwiers L.-H."/>
            <person name="Turgeon B."/>
            <person name="Goodwin S."/>
            <person name="Spatafora J."/>
            <person name="Crous P."/>
            <person name="Grigoriev I."/>
        </authorList>
    </citation>
    <scope>NUCLEOTIDE SEQUENCE</scope>
    <source>
        <strain evidence="2">CBS 122367</strain>
    </source>
</reference>
<dbReference type="PANTHER" id="PTHR42678:SF11">
    <property type="entry name" value="AMIDASE FAMILY PROTEIN"/>
    <property type="match status" value="1"/>
</dbReference>
<dbReference type="Pfam" id="PF01425">
    <property type="entry name" value="Amidase"/>
    <property type="match status" value="1"/>
</dbReference>
<dbReference type="InterPro" id="IPR036928">
    <property type="entry name" value="AS_sf"/>
</dbReference>
<dbReference type="AlphaFoldDB" id="A0A6G1JAK1"/>